<evidence type="ECO:0000256" key="3">
    <source>
        <dbReference type="ARBA" id="ARBA00006171"/>
    </source>
</evidence>
<dbReference type="PANTHER" id="PTHR43434:SF1">
    <property type="entry name" value="PHOSPHOGLYCOLATE PHOSPHATASE"/>
    <property type="match status" value="1"/>
</dbReference>
<dbReference type="Gene3D" id="3.40.50.1000">
    <property type="entry name" value="HAD superfamily/HAD-like"/>
    <property type="match status" value="1"/>
</dbReference>
<dbReference type="eggNOG" id="COG0546">
    <property type="taxonomic scope" value="Bacteria"/>
</dbReference>
<comment type="similarity">
    <text evidence="3">Belongs to the HAD-like hydrolase superfamily. CbbY/CbbZ/Gph/YieH family.</text>
</comment>
<evidence type="ECO:0000256" key="4">
    <source>
        <dbReference type="ARBA" id="ARBA00013078"/>
    </source>
</evidence>
<dbReference type="InterPro" id="IPR023198">
    <property type="entry name" value="PGP-like_dom2"/>
</dbReference>
<sequence length="253" mass="28573">MTQNSYPLKGIIFDKDGTLFDYAQVWAEVLAESISNAFIVLGKPHNESAKKAMLRMLGIDSEGNTIAKGLVFTHKKGKILCRFMLFCLRYRINAVKAFKTYEENVHNSENLIKEKLKSMDFSVQQELFRQLKETGYRIGVITSDTKSSTLLFLKQMGLDDKVDFISARDSGYKRKPDPEAFNEFCTLFNLKSESVAVVGDTGTDMQFAKNSKAGYCIALLSGSNNKKLLQKKCDVLYDDISSLRNDNRLFSST</sequence>
<dbReference type="KEGG" id="sgp:SpiGrapes_3014"/>
<dbReference type="InterPro" id="IPR023214">
    <property type="entry name" value="HAD_sf"/>
</dbReference>
<comment type="catalytic activity">
    <reaction evidence="1">
        <text>2-phosphoglycolate + H2O = glycolate + phosphate</text>
        <dbReference type="Rhea" id="RHEA:14369"/>
        <dbReference type="ChEBI" id="CHEBI:15377"/>
        <dbReference type="ChEBI" id="CHEBI:29805"/>
        <dbReference type="ChEBI" id="CHEBI:43474"/>
        <dbReference type="ChEBI" id="CHEBI:58033"/>
        <dbReference type="EC" id="3.1.3.18"/>
    </reaction>
</comment>
<dbReference type="Pfam" id="PF00702">
    <property type="entry name" value="Hydrolase"/>
    <property type="match status" value="1"/>
</dbReference>
<dbReference type="EC" id="3.1.3.18" evidence="4"/>
<evidence type="ECO:0000313" key="5">
    <source>
        <dbReference type="EMBL" id="AEV30764.1"/>
    </source>
</evidence>
<dbReference type="PRINTS" id="PR00413">
    <property type="entry name" value="HADHALOGNASE"/>
</dbReference>
<reference evidence="5 6" key="1">
    <citation type="submission" date="2011-11" db="EMBL/GenBank/DDBJ databases">
        <title>Complete sequence of Spirochaeta sp. grapes.</title>
        <authorList>
            <consortium name="US DOE Joint Genome Institute"/>
            <person name="Lucas S."/>
            <person name="Han J."/>
            <person name="Lapidus A."/>
            <person name="Cheng J.-F."/>
            <person name="Goodwin L."/>
            <person name="Pitluck S."/>
            <person name="Peters L."/>
            <person name="Ovchinnikova G."/>
            <person name="Munk A.C."/>
            <person name="Detter J.C."/>
            <person name="Han C."/>
            <person name="Tapia R."/>
            <person name="Land M."/>
            <person name="Hauser L."/>
            <person name="Kyrpides N."/>
            <person name="Ivanova N."/>
            <person name="Pagani I."/>
            <person name="Ritalahtilisa K."/>
            <person name="Loeffler F."/>
            <person name="Woyke T."/>
        </authorList>
    </citation>
    <scope>NUCLEOTIDE SEQUENCE [LARGE SCALE GENOMIC DNA]</scope>
    <source>
        <strain evidence="6">ATCC BAA-1885 / DSM 22778 / Grapes</strain>
    </source>
</reference>
<dbReference type="NCBIfam" id="TIGR01549">
    <property type="entry name" value="HAD-SF-IA-v1"/>
    <property type="match status" value="1"/>
</dbReference>
<dbReference type="PANTHER" id="PTHR43434">
    <property type="entry name" value="PHOSPHOGLYCOLATE PHOSPHATASE"/>
    <property type="match status" value="1"/>
</dbReference>
<dbReference type="HOGENOM" id="CLU_045011_16_1_12"/>
<accession>G8QYB7</accession>
<dbReference type="GO" id="GO:0008967">
    <property type="term" value="F:phosphoglycolate phosphatase activity"/>
    <property type="evidence" value="ECO:0007669"/>
    <property type="project" value="UniProtKB-EC"/>
</dbReference>
<dbReference type="SUPFAM" id="SSF56784">
    <property type="entry name" value="HAD-like"/>
    <property type="match status" value="1"/>
</dbReference>
<evidence type="ECO:0000313" key="6">
    <source>
        <dbReference type="Proteomes" id="UP000005632"/>
    </source>
</evidence>
<dbReference type="CDD" id="cd01427">
    <property type="entry name" value="HAD_like"/>
    <property type="match status" value="1"/>
</dbReference>
<dbReference type="OrthoDB" id="9797743at2"/>
<evidence type="ECO:0000256" key="2">
    <source>
        <dbReference type="ARBA" id="ARBA00004818"/>
    </source>
</evidence>
<dbReference type="SFLD" id="SFLDG01129">
    <property type="entry name" value="C1.5:_HAD__Beta-PGM__Phosphata"/>
    <property type="match status" value="1"/>
</dbReference>
<dbReference type="RefSeq" id="WP_014271603.1">
    <property type="nucleotide sequence ID" value="NC_016633.1"/>
</dbReference>
<comment type="pathway">
    <text evidence="2">Organic acid metabolism; glycolate biosynthesis; glycolate from 2-phosphoglycolate: step 1/1.</text>
</comment>
<dbReference type="Gene3D" id="1.10.150.240">
    <property type="entry name" value="Putative phosphatase, domain 2"/>
    <property type="match status" value="1"/>
</dbReference>
<protein>
    <recommendedName>
        <fullName evidence="4">phosphoglycolate phosphatase</fullName>
        <ecNumber evidence="4">3.1.3.18</ecNumber>
    </recommendedName>
</protein>
<gene>
    <name evidence="5" type="ordered locus">SpiGrapes_3014</name>
</gene>
<dbReference type="STRING" id="158190.SpiGrapes_3014"/>
<dbReference type="GO" id="GO:0006281">
    <property type="term" value="P:DNA repair"/>
    <property type="evidence" value="ECO:0007669"/>
    <property type="project" value="TreeGrafter"/>
</dbReference>
<name>G8QYB7_SPHPG</name>
<keyword evidence="6" id="KW-1185">Reference proteome</keyword>
<dbReference type="GO" id="GO:0005829">
    <property type="term" value="C:cytosol"/>
    <property type="evidence" value="ECO:0007669"/>
    <property type="project" value="TreeGrafter"/>
</dbReference>
<dbReference type="EMBL" id="CP003155">
    <property type="protein sequence ID" value="AEV30764.1"/>
    <property type="molecule type" value="Genomic_DNA"/>
</dbReference>
<dbReference type="Proteomes" id="UP000005632">
    <property type="component" value="Chromosome"/>
</dbReference>
<proteinExistence type="inferred from homology"/>
<organism evidence="5 6">
    <name type="scientific">Sphaerochaeta pleomorpha (strain ATCC BAA-1885 / DSM 22778 / Grapes)</name>
    <dbReference type="NCBI Taxonomy" id="158190"/>
    <lineage>
        <taxon>Bacteria</taxon>
        <taxon>Pseudomonadati</taxon>
        <taxon>Spirochaetota</taxon>
        <taxon>Spirochaetia</taxon>
        <taxon>Spirochaetales</taxon>
        <taxon>Sphaerochaetaceae</taxon>
        <taxon>Sphaerochaeta</taxon>
    </lineage>
</organism>
<dbReference type="SFLD" id="SFLDS00003">
    <property type="entry name" value="Haloacid_Dehalogenase"/>
    <property type="match status" value="1"/>
</dbReference>
<dbReference type="InterPro" id="IPR006439">
    <property type="entry name" value="HAD-SF_hydro_IA"/>
</dbReference>
<dbReference type="AlphaFoldDB" id="G8QYB7"/>
<dbReference type="InterPro" id="IPR036412">
    <property type="entry name" value="HAD-like_sf"/>
</dbReference>
<evidence type="ECO:0000256" key="1">
    <source>
        <dbReference type="ARBA" id="ARBA00000830"/>
    </source>
</evidence>
<dbReference type="InterPro" id="IPR050155">
    <property type="entry name" value="HAD-like_hydrolase_sf"/>
</dbReference>